<comment type="subcellular location">
    <subcellularLocation>
        <location evidence="1">Cell envelope</location>
    </subcellularLocation>
</comment>
<dbReference type="Pfam" id="PF08534">
    <property type="entry name" value="Redoxin"/>
    <property type="match status" value="1"/>
</dbReference>
<keyword evidence="6" id="KW-0413">Isomerase</keyword>
<dbReference type="GO" id="GO:0017004">
    <property type="term" value="P:cytochrome complex assembly"/>
    <property type="evidence" value="ECO:0007669"/>
    <property type="project" value="UniProtKB-KW"/>
</dbReference>
<dbReference type="PANTHER" id="PTHR42852:SF6">
    <property type="entry name" value="THIOL:DISULFIDE INTERCHANGE PROTEIN DSBE"/>
    <property type="match status" value="1"/>
</dbReference>
<dbReference type="InterPro" id="IPR013766">
    <property type="entry name" value="Thioredoxin_domain"/>
</dbReference>
<evidence type="ECO:0000256" key="1">
    <source>
        <dbReference type="ARBA" id="ARBA00004196"/>
    </source>
</evidence>
<dbReference type="PROSITE" id="PS51352">
    <property type="entry name" value="THIOREDOXIN_2"/>
    <property type="match status" value="1"/>
</dbReference>
<keyword evidence="2" id="KW-0201">Cytochrome c-type biogenesis</keyword>
<dbReference type="GO" id="GO:0016491">
    <property type="term" value="F:oxidoreductase activity"/>
    <property type="evidence" value="ECO:0007669"/>
    <property type="project" value="InterPro"/>
</dbReference>
<dbReference type="SUPFAM" id="SSF52833">
    <property type="entry name" value="Thioredoxin-like"/>
    <property type="match status" value="1"/>
</dbReference>
<evidence type="ECO:0000313" key="6">
    <source>
        <dbReference type="EMBL" id="SDL16302.1"/>
    </source>
</evidence>
<name>A0A1G9HTY5_9BACT</name>
<evidence type="ECO:0000259" key="5">
    <source>
        <dbReference type="PROSITE" id="PS51352"/>
    </source>
</evidence>
<dbReference type="Proteomes" id="UP000198901">
    <property type="component" value="Unassembled WGS sequence"/>
</dbReference>
<dbReference type="OrthoDB" id="6399635at2"/>
<dbReference type="InterPro" id="IPR050553">
    <property type="entry name" value="Thioredoxin_ResA/DsbE_sf"/>
</dbReference>
<dbReference type="AlphaFoldDB" id="A0A1G9HTY5"/>
<feature type="domain" description="Thioredoxin" evidence="5">
    <location>
        <begin position="334"/>
        <end position="484"/>
    </location>
</feature>
<accession>A0A1G9HTY5</accession>
<gene>
    <name evidence="6" type="ORF">SAMN04488090_0201</name>
</gene>
<dbReference type="Gene3D" id="3.40.30.10">
    <property type="entry name" value="Glutaredoxin"/>
    <property type="match status" value="1"/>
</dbReference>
<dbReference type="GO" id="GO:0016853">
    <property type="term" value="F:isomerase activity"/>
    <property type="evidence" value="ECO:0007669"/>
    <property type="project" value="UniProtKB-KW"/>
</dbReference>
<sequence length="484" mass="55326">MRILLVSLALFGATHFSFAGFLVSGRISGLKPGAKLVFNVPFDCWYESSRSVPVIPDSRGFFSVKLAIGRPQVFFFELDGRRVRLYAEPGKSVVLSAEAPDFPRSLKFSGVLASENEFRCRHGLAWTDTSGNVHPDSIRQSRMREAQYGRRMLQKGTFPRHFRQMTEADLRWLAVGDLWEQSWRADAWTAGDRAAPDREKWRNALIQAYEGMDLSDSLAQASYYYQLAVTYLPRFVQYRAASKEAFAAWVVQFFGKPFPEIREELREKGETYWEYRVLDGSLTGIARERAIAGLLIHQSASGSLGYLKELSSGFHARFPQSIYRPEVDRLLERYLRTQTAKDQGIRWEEPAATLDSLLARFRGKVVVVDLWGSWCGPCREEFASHPAVKEAAKGKPVVFLYIAVEHTPERVRRQRWQETVRFYELTGYHVLAGKDLEQDLMKRYESRMVFPSYILVDKSGRIVNLHAAHPSETSTLLAQLSVLL</sequence>
<keyword evidence="3" id="KW-1015">Disulfide bond</keyword>
<dbReference type="InterPro" id="IPR013740">
    <property type="entry name" value="Redoxin"/>
</dbReference>
<dbReference type="PANTHER" id="PTHR42852">
    <property type="entry name" value="THIOL:DISULFIDE INTERCHANGE PROTEIN DSBE"/>
    <property type="match status" value="1"/>
</dbReference>
<dbReference type="RefSeq" id="WP_093196609.1">
    <property type="nucleotide sequence ID" value="NZ_FNGS01000001.1"/>
</dbReference>
<dbReference type="EMBL" id="FNGS01000001">
    <property type="protein sequence ID" value="SDL16302.1"/>
    <property type="molecule type" value="Genomic_DNA"/>
</dbReference>
<dbReference type="CDD" id="cd02966">
    <property type="entry name" value="TlpA_like_family"/>
    <property type="match status" value="1"/>
</dbReference>
<evidence type="ECO:0000256" key="3">
    <source>
        <dbReference type="ARBA" id="ARBA00023157"/>
    </source>
</evidence>
<organism evidence="6 7">
    <name type="scientific">Siphonobacter aquaeclarae</name>
    <dbReference type="NCBI Taxonomy" id="563176"/>
    <lineage>
        <taxon>Bacteria</taxon>
        <taxon>Pseudomonadati</taxon>
        <taxon>Bacteroidota</taxon>
        <taxon>Cytophagia</taxon>
        <taxon>Cytophagales</taxon>
        <taxon>Cytophagaceae</taxon>
        <taxon>Siphonobacter</taxon>
    </lineage>
</organism>
<evidence type="ECO:0000256" key="4">
    <source>
        <dbReference type="ARBA" id="ARBA00023284"/>
    </source>
</evidence>
<protein>
    <submittedName>
        <fullName evidence="6">Thiol-disulfide isomerase or thioredoxin</fullName>
    </submittedName>
</protein>
<keyword evidence="7" id="KW-1185">Reference proteome</keyword>
<dbReference type="GO" id="GO:0030313">
    <property type="term" value="C:cell envelope"/>
    <property type="evidence" value="ECO:0007669"/>
    <property type="project" value="UniProtKB-SubCell"/>
</dbReference>
<keyword evidence="4" id="KW-0676">Redox-active center</keyword>
<reference evidence="6 7" key="1">
    <citation type="submission" date="2016-10" db="EMBL/GenBank/DDBJ databases">
        <authorList>
            <person name="de Groot N.N."/>
        </authorList>
    </citation>
    <scope>NUCLEOTIDE SEQUENCE [LARGE SCALE GENOMIC DNA]</scope>
    <source>
        <strain evidence="6 7">DSM 21668</strain>
    </source>
</reference>
<evidence type="ECO:0000313" key="7">
    <source>
        <dbReference type="Proteomes" id="UP000198901"/>
    </source>
</evidence>
<dbReference type="InterPro" id="IPR036249">
    <property type="entry name" value="Thioredoxin-like_sf"/>
</dbReference>
<dbReference type="STRING" id="563176.SAMN04488090_0201"/>
<proteinExistence type="predicted"/>
<evidence type="ECO:0000256" key="2">
    <source>
        <dbReference type="ARBA" id="ARBA00022748"/>
    </source>
</evidence>